<dbReference type="RefSeq" id="WP_200685088.1">
    <property type="nucleotide sequence ID" value="NZ_JAEPRQ010000002.1"/>
</dbReference>
<protein>
    <submittedName>
        <fullName evidence="1">Uncharacterized protein</fullName>
    </submittedName>
</protein>
<accession>A0A934SBB4</accession>
<comment type="caution">
    <text evidence="1">The sequence shown here is derived from an EMBL/GenBank/DDBJ whole genome shotgun (WGS) entry which is preliminary data.</text>
</comment>
<keyword evidence="2" id="KW-1185">Reference proteome</keyword>
<evidence type="ECO:0000313" key="1">
    <source>
        <dbReference type="EMBL" id="MBK4215765.1"/>
    </source>
</evidence>
<sequence length="128" mass="13794">MPLTPPPLAETCCTPGTTPVAPEAPSLEIVCTLGGADFRNRLSGIRDLAGRGLLDHERKPLRLHLTYDRALQAELQAIVDDESDCCRFLDFALTDDGVVIHLTITAPEAAAVAAEEIFDHFAPGSRRS</sequence>
<reference evidence="1" key="1">
    <citation type="submission" date="2021-01" db="EMBL/GenBank/DDBJ databases">
        <title>Paracoccus amoyensis sp. nov., isolated from the surface seawater along the coast of Xiamen Island, China.</title>
        <authorList>
            <person name="Lyu L."/>
        </authorList>
    </citation>
    <scope>NUCLEOTIDE SEQUENCE</scope>
    <source>
        <strain evidence="1">MJ17</strain>
    </source>
</reference>
<organism evidence="1 2">
    <name type="scientific">Paracoccus caeni</name>
    <dbReference type="NCBI Taxonomy" id="657651"/>
    <lineage>
        <taxon>Bacteria</taxon>
        <taxon>Pseudomonadati</taxon>
        <taxon>Pseudomonadota</taxon>
        <taxon>Alphaproteobacteria</taxon>
        <taxon>Rhodobacterales</taxon>
        <taxon>Paracoccaceae</taxon>
        <taxon>Paracoccus</taxon>
    </lineage>
</organism>
<gene>
    <name evidence="1" type="ORF">JJJ17_07500</name>
</gene>
<dbReference type="EMBL" id="JAEPRQ010000002">
    <property type="protein sequence ID" value="MBK4215765.1"/>
    <property type="molecule type" value="Genomic_DNA"/>
</dbReference>
<proteinExistence type="predicted"/>
<dbReference type="Proteomes" id="UP000640485">
    <property type="component" value="Unassembled WGS sequence"/>
</dbReference>
<name>A0A934SBB4_9RHOB</name>
<evidence type="ECO:0000313" key="2">
    <source>
        <dbReference type="Proteomes" id="UP000640485"/>
    </source>
</evidence>
<dbReference type="AlphaFoldDB" id="A0A934SBB4"/>